<dbReference type="PANTHER" id="PTHR30349">
    <property type="entry name" value="PHAGE INTEGRASE-RELATED"/>
    <property type="match status" value="1"/>
</dbReference>
<sequence length="429" mass="48111">MALGMSMLKAMSAARDQNRKRGNIEERGGALRVRLYAGTDPVTGKQVYYRDTIQGTNKAAWKKAENKLAEFQAKVAKQRSAQSSVNLAYALSEWMRTNELANSTRKTYEGYIDRTIVPALGETPVNKLSARILEGLYTELRRCRNRCNGKPFVVHKRSGEHDCEAAGCKPHECKPMETSTVRQIHAIISGTLDAAERWEWIDTNPARVARKPKQKRPEPDPPSPAEAARLSEEAFRMDDDWGTLVWLAMTTGARRGELVGLRFSHVDLEQEVIALRRNWVLGEEKDTKAHQIRRIAVDSETVTLLREHRERVRLRVESLGRKFTADLFVFTGTKTPDHVQPYPPNAVTQRYKDMADRLNLDTNLHALRHYSATELLTAGVDLPTVSGRLGHGGGGATTLRVYAAWVAASDRKAAEILGSRLPKRHGEPS</sequence>
<dbReference type="EMBL" id="SMKV01000034">
    <property type="protein sequence ID" value="TDC89308.1"/>
    <property type="molecule type" value="Genomic_DNA"/>
</dbReference>
<dbReference type="InterPro" id="IPR011010">
    <property type="entry name" value="DNA_brk_join_enz"/>
</dbReference>
<feature type="region of interest" description="Disordered" evidence="4">
    <location>
        <begin position="205"/>
        <end position="227"/>
    </location>
</feature>
<dbReference type="PROSITE" id="PS51898">
    <property type="entry name" value="TYR_RECOMBINASE"/>
    <property type="match status" value="1"/>
</dbReference>
<evidence type="ECO:0000256" key="3">
    <source>
        <dbReference type="ARBA" id="ARBA00023172"/>
    </source>
</evidence>
<dbReference type="CDD" id="cd01189">
    <property type="entry name" value="INT_ICEBs1_C_like"/>
    <property type="match status" value="1"/>
</dbReference>
<evidence type="ECO:0000256" key="2">
    <source>
        <dbReference type="ARBA" id="ARBA00023125"/>
    </source>
</evidence>
<dbReference type="InterPro" id="IPR010998">
    <property type="entry name" value="Integrase_recombinase_N"/>
</dbReference>
<gene>
    <name evidence="6" type="ORF">E1161_21695</name>
</gene>
<evidence type="ECO:0000313" key="7">
    <source>
        <dbReference type="Proteomes" id="UP000294744"/>
    </source>
</evidence>
<name>A0A4R4UCJ0_9PSEU</name>
<dbReference type="Pfam" id="PF14659">
    <property type="entry name" value="Phage_int_SAM_3"/>
    <property type="match status" value="1"/>
</dbReference>
<dbReference type="InterPro" id="IPR004107">
    <property type="entry name" value="Integrase_SAM-like_N"/>
</dbReference>
<reference evidence="6 7" key="1">
    <citation type="submission" date="2019-03" db="EMBL/GenBank/DDBJ databases">
        <title>Draft genome sequences of novel Actinobacteria.</title>
        <authorList>
            <person name="Sahin N."/>
            <person name="Ay H."/>
            <person name="Saygin H."/>
        </authorList>
    </citation>
    <scope>NUCLEOTIDE SEQUENCE [LARGE SCALE GENOMIC DNA]</scope>
    <source>
        <strain evidence="6 7">16K404</strain>
    </source>
</reference>
<protein>
    <submittedName>
        <fullName evidence="6">Site-specific integrase</fullName>
    </submittedName>
</protein>
<dbReference type="InterPro" id="IPR013762">
    <property type="entry name" value="Integrase-like_cat_sf"/>
</dbReference>
<organism evidence="6 7">
    <name type="scientific">Saccharopolyspora aridisoli</name>
    <dbReference type="NCBI Taxonomy" id="2530385"/>
    <lineage>
        <taxon>Bacteria</taxon>
        <taxon>Bacillati</taxon>
        <taxon>Actinomycetota</taxon>
        <taxon>Actinomycetes</taxon>
        <taxon>Pseudonocardiales</taxon>
        <taxon>Pseudonocardiaceae</taxon>
        <taxon>Saccharopolyspora</taxon>
    </lineage>
</organism>
<feature type="domain" description="Tyr recombinase" evidence="5">
    <location>
        <begin position="217"/>
        <end position="415"/>
    </location>
</feature>
<dbReference type="GO" id="GO:0003677">
    <property type="term" value="F:DNA binding"/>
    <property type="evidence" value="ECO:0007669"/>
    <property type="project" value="UniProtKB-KW"/>
</dbReference>
<dbReference type="GO" id="GO:0015074">
    <property type="term" value="P:DNA integration"/>
    <property type="evidence" value="ECO:0007669"/>
    <property type="project" value="UniProtKB-KW"/>
</dbReference>
<keyword evidence="1" id="KW-0229">DNA integration</keyword>
<dbReference type="PANTHER" id="PTHR30349:SF91">
    <property type="entry name" value="INTA PROTEIN"/>
    <property type="match status" value="1"/>
</dbReference>
<dbReference type="AlphaFoldDB" id="A0A4R4UCJ0"/>
<dbReference type="Pfam" id="PF00589">
    <property type="entry name" value="Phage_integrase"/>
    <property type="match status" value="1"/>
</dbReference>
<accession>A0A4R4UCJ0</accession>
<dbReference type="GO" id="GO:0006310">
    <property type="term" value="P:DNA recombination"/>
    <property type="evidence" value="ECO:0007669"/>
    <property type="project" value="UniProtKB-KW"/>
</dbReference>
<keyword evidence="2" id="KW-0238">DNA-binding</keyword>
<comment type="caution">
    <text evidence="6">The sequence shown here is derived from an EMBL/GenBank/DDBJ whole genome shotgun (WGS) entry which is preliminary data.</text>
</comment>
<evidence type="ECO:0000259" key="5">
    <source>
        <dbReference type="PROSITE" id="PS51898"/>
    </source>
</evidence>
<dbReference type="Gene3D" id="1.10.443.10">
    <property type="entry name" value="Intergrase catalytic core"/>
    <property type="match status" value="1"/>
</dbReference>
<dbReference type="Gene3D" id="1.10.150.130">
    <property type="match status" value="1"/>
</dbReference>
<dbReference type="SUPFAM" id="SSF56349">
    <property type="entry name" value="DNA breaking-rejoining enzymes"/>
    <property type="match status" value="1"/>
</dbReference>
<dbReference type="InterPro" id="IPR050090">
    <property type="entry name" value="Tyrosine_recombinase_XerCD"/>
</dbReference>
<keyword evidence="3" id="KW-0233">DNA recombination</keyword>
<dbReference type="InterPro" id="IPR002104">
    <property type="entry name" value="Integrase_catalytic"/>
</dbReference>
<evidence type="ECO:0000256" key="1">
    <source>
        <dbReference type="ARBA" id="ARBA00022908"/>
    </source>
</evidence>
<dbReference type="Proteomes" id="UP000294744">
    <property type="component" value="Unassembled WGS sequence"/>
</dbReference>
<evidence type="ECO:0000313" key="6">
    <source>
        <dbReference type="EMBL" id="TDC89308.1"/>
    </source>
</evidence>
<proteinExistence type="predicted"/>
<keyword evidence="7" id="KW-1185">Reference proteome</keyword>
<evidence type="ECO:0000256" key="4">
    <source>
        <dbReference type="SAM" id="MobiDB-lite"/>
    </source>
</evidence>
<dbReference type="OrthoDB" id="4326943at2"/>